<dbReference type="EMBL" id="CAJNNW010012714">
    <property type="protein sequence ID" value="CAE8654591.1"/>
    <property type="molecule type" value="Genomic_DNA"/>
</dbReference>
<proteinExistence type="predicted"/>
<comment type="caution">
    <text evidence="2">The sequence shown here is derived from an EMBL/GenBank/DDBJ whole genome shotgun (WGS) entry which is preliminary data.</text>
</comment>
<dbReference type="Proteomes" id="UP000626109">
    <property type="component" value="Unassembled WGS sequence"/>
</dbReference>
<feature type="chain" id="PRO_5032351882" evidence="1">
    <location>
        <begin position="16"/>
        <end position="84"/>
    </location>
</feature>
<gene>
    <name evidence="2" type="ORF">PGLA2088_LOCUS11103</name>
</gene>
<sequence length="84" mass="9528">VTMLAALLVCVAASAHDLSFDMVEAQKRPVTKIVDLLNGMKDQMEKEGEEDQEMYENYKCWCQTNGDEKVEAAQVLAWRSESRT</sequence>
<accession>A0A813IS52</accession>
<feature type="non-terminal residue" evidence="2">
    <location>
        <position position="84"/>
    </location>
</feature>
<dbReference type="AlphaFoldDB" id="A0A813IS52"/>
<evidence type="ECO:0000256" key="1">
    <source>
        <dbReference type="SAM" id="SignalP"/>
    </source>
</evidence>
<organism evidence="2 3">
    <name type="scientific">Polarella glacialis</name>
    <name type="common">Dinoflagellate</name>
    <dbReference type="NCBI Taxonomy" id="89957"/>
    <lineage>
        <taxon>Eukaryota</taxon>
        <taxon>Sar</taxon>
        <taxon>Alveolata</taxon>
        <taxon>Dinophyceae</taxon>
        <taxon>Suessiales</taxon>
        <taxon>Suessiaceae</taxon>
        <taxon>Polarella</taxon>
    </lineage>
</organism>
<evidence type="ECO:0000313" key="3">
    <source>
        <dbReference type="Proteomes" id="UP000626109"/>
    </source>
</evidence>
<keyword evidence="1" id="KW-0732">Signal</keyword>
<reference evidence="2" key="1">
    <citation type="submission" date="2021-02" db="EMBL/GenBank/DDBJ databases">
        <authorList>
            <person name="Dougan E. K."/>
            <person name="Rhodes N."/>
            <person name="Thang M."/>
            <person name="Chan C."/>
        </authorList>
    </citation>
    <scope>NUCLEOTIDE SEQUENCE</scope>
</reference>
<name>A0A813IS52_POLGL</name>
<protein>
    <submittedName>
        <fullName evidence="2">Uncharacterized protein</fullName>
    </submittedName>
</protein>
<evidence type="ECO:0000313" key="2">
    <source>
        <dbReference type="EMBL" id="CAE8654591.1"/>
    </source>
</evidence>
<feature type="signal peptide" evidence="1">
    <location>
        <begin position="1"/>
        <end position="15"/>
    </location>
</feature>